<evidence type="ECO:0000313" key="3">
    <source>
        <dbReference type="EMBL" id="MCC8431315.1"/>
    </source>
</evidence>
<evidence type="ECO:0008006" key="5">
    <source>
        <dbReference type="Google" id="ProtNLM"/>
    </source>
</evidence>
<dbReference type="EMBL" id="JAJISD010000009">
    <property type="protein sequence ID" value="MCC8431315.1"/>
    <property type="molecule type" value="Genomic_DNA"/>
</dbReference>
<comment type="caution">
    <text evidence="3">The sequence shown here is derived from an EMBL/GenBank/DDBJ whole genome shotgun (WGS) entry which is preliminary data.</text>
</comment>
<feature type="transmembrane region" description="Helical" evidence="2">
    <location>
        <begin position="6"/>
        <end position="23"/>
    </location>
</feature>
<reference evidence="3 4" key="1">
    <citation type="submission" date="2021-11" db="EMBL/GenBank/DDBJ databases">
        <authorList>
            <person name="Lee D.-H."/>
            <person name="Kim S.-B."/>
        </authorList>
    </citation>
    <scope>NUCLEOTIDE SEQUENCE [LARGE SCALE GENOMIC DNA]</scope>
    <source>
        <strain evidence="3 4">KCTC 52223</strain>
    </source>
</reference>
<proteinExistence type="predicted"/>
<accession>A0ABS8KZ28</accession>
<feature type="region of interest" description="Disordered" evidence="1">
    <location>
        <begin position="46"/>
        <end position="68"/>
    </location>
</feature>
<dbReference type="Proteomes" id="UP001198862">
    <property type="component" value="Unassembled WGS sequence"/>
</dbReference>
<dbReference type="SUPFAM" id="SSF46626">
    <property type="entry name" value="Cytochrome c"/>
    <property type="match status" value="1"/>
</dbReference>
<protein>
    <recommendedName>
        <fullName evidence="5">Cytochrome c domain-containing protein</fullName>
    </recommendedName>
</protein>
<evidence type="ECO:0000256" key="2">
    <source>
        <dbReference type="SAM" id="Phobius"/>
    </source>
</evidence>
<keyword evidence="2" id="KW-0812">Transmembrane</keyword>
<name>A0ABS8KZ28_9HYPH</name>
<evidence type="ECO:0000256" key="1">
    <source>
        <dbReference type="SAM" id="MobiDB-lite"/>
    </source>
</evidence>
<dbReference type="RefSeq" id="WP_230552564.1">
    <property type="nucleotide sequence ID" value="NZ_JAJISD010000009.1"/>
</dbReference>
<feature type="compositionally biased region" description="Basic and acidic residues" evidence="1">
    <location>
        <begin position="51"/>
        <end position="68"/>
    </location>
</feature>
<keyword evidence="4" id="KW-1185">Reference proteome</keyword>
<dbReference type="InterPro" id="IPR036909">
    <property type="entry name" value="Cyt_c-like_dom_sf"/>
</dbReference>
<keyword evidence="2" id="KW-0472">Membrane</keyword>
<gene>
    <name evidence="3" type="ORF">LJ725_20260</name>
</gene>
<organism evidence="3 4">
    <name type="scientific">Reyranella aquatilis</name>
    <dbReference type="NCBI Taxonomy" id="2035356"/>
    <lineage>
        <taxon>Bacteria</taxon>
        <taxon>Pseudomonadati</taxon>
        <taxon>Pseudomonadota</taxon>
        <taxon>Alphaproteobacteria</taxon>
        <taxon>Hyphomicrobiales</taxon>
        <taxon>Reyranellaceae</taxon>
        <taxon>Reyranella</taxon>
    </lineage>
</organism>
<evidence type="ECO:0000313" key="4">
    <source>
        <dbReference type="Proteomes" id="UP001198862"/>
    </source>
</evidence>
<keyword evidence="2" id="KW-1133">Transmembrane helix</keyword>
<sequence>MSQLNVIHAAVIGLAATFVVLAFDRAGELRKDQYVYVPPAPKVAAAPAAVDPDKGKPPPHNDKVEDLPEGKNRELTFYTCTACHGVALIKAQGLTRDLWDSTLDLMVEKHRMPPIKPEERTEILDYLAEQFPPRRKGRGSDNPFLK</sequence>
<dbReference type="Gene3D" id="1.10.760.10">
    <property type="entry name" value="Cytochrome c-like domain"/>
    <property type="match status" value="1"/>
</dbReference>